<accession>A0A1R1YJD7</accession>
<proteinExistence type="predicted"/>
<evidence type="ECO:0000313" key="2">
    <source>
        <dbReference type="Proteomes" id="UP000187429"/>
    </source>
</evidence>
<reference evidence="2" key="1">
    <citation type="submission" date="2017-01" db="EMBL/GenBank/DDBJ databases">
        <authorList>
            <person name="Wang Y."/>
            <person name="White M."/>
            <person name="Kvist S."/>
            <person name="Moncalvo J.-M."/>
        </authorList>
    </citation>
    <scope>NUCLEOTIDE SEQUENCE [LARGE SCALE GENOMIC DNA]</scope>
    <source>
        <strain evidence="2">ID-206-W2</strain>
    </source>
</reference>
<evidence type="ECO:0000313" key="1">
    <source>
        <dbReference type="EMBL" id="OMJ27004.1"/>
    </source>
</evidence>
<dbReference type="EMBL" id="LSSM01001231">
    <property type="protein sequence ID" value="OMJ27004.1"/>
    <property type="molecule type" value="Genomic_DNA"/>
</dbReference>
<dbReference type="AlphaFoldDB" id="A0A1R1YJD7"/>
<name>A0A1R1YJD7_9FUNG</name>
<gene>
    <name evidence="1" type="ORF">AYI69_g3576</name>
</gene>
<sequence>MAIKMSRKSQLELEIKFSTPTDTCLDRTKSRTGYHNRMVRHLGNGCERLQAGLMTISGEFTAVMTLKGQKVNSTDQYTYLGYIMNRRWEVSGGDQYQQQ</sequence>
<comment type="caution">
    <text evidence="1">The sequence shown here is derived from an EMBL/GenBank/DDBJ whole genome shotgun (WGS) entry which is preliminary data.</text>
</comment>
<organism evidence="1 2">
    <name type="scientific">Smittium culicis</name>
    <dbReference type="NCBI Taxonomy" id="133412"/>
    <lineage>
        <taxon>Eukaryota</taxon>
        <taxon>Fungi</taxon>
        <taxon>Fungi incertae sedis</taxon>
        <taxon>Zoopagomycota</taxon>
        <taxon>Kickxellomycotina</taxon>
        <taxon>Harpellomycetes</taxon>
        <taxon>Harpellales</taxon>
        <taxon>Legeriomycetaceae</taxon>
        <taxon>Smittium</taxon>
    </lineage>
</organism>
<dbReference type="Proteomes" id="UP000187429">
    <property type="component" value="Unassembled WGS sequence"/>
</dbReference>
<protein>
    <submittedName>
        <fullName evidence="1">Uncharacterized protein</fullName>
    </submittedName>
</protein>
<keyword evidence="2" id="KW-1185">Reference proteome</keyword>